<dbReference type="Gene3D" id="3.30.300.50">
    <property type="match status" value="1"/>
</dbReference>
<feature type="domain" description="Peptidase S1" evidence="10">
    <location>
        <begin position="225"/>
        <end position="372"/>
    </location>
</feature>
<dbReference type="Pfam" id="PF02983">
    <property type="entry name" value="Pro_Al_protease"/>
    <property type="match status" value="1"/>
</dbReference>
<evidence type="ECO:0000256" key="5">
    <source>
        <dbReference type="ARBA" id="ARBA00022825"/>
    </source>
</evidence>
<evidence type="ECO:0000256" key="1">
    <source>
        <dbReference type="ARBA" id="ARBA00007664"/>
    </source>
</evidence>
<evidence type="ECO:0000256" key="3">
    <source>
        <dbReference type="ARBA" id="ARBA00022729"/>
    </source>
</evidence>
<dbReference type="PRINTS" id="PR00861">
    <property type="entry name" value="ALYTICPTASE"/>
</dbReference>
<comment type="caution">
    <text evidence="12">The sequence shown here is derived from an EMBL/GenBank/DDBJ whole genome shotgun (WGS) entry which is preliminary data.</text>
</comment>
<evidence type="ECO:0000256" key="4">
    <source>
        <dbReference type="ARBA" id="ARBA00022801"/>
    </source>
</evidence>
<reference evidence="12 13" key="1">
    <citation type="submission" date="2020-08" db="EMBL/GenBank/DDBJ databases">
        <title>Sequencing the genomes of 1000 actinobacteria strains.</title>
        <authorList>
            <person name="Klenk H.-P."/>
        </authorList>
    </citation>
    <scope>NUCLEOTIDE SEQUENCE [LARGE SCALE GENOMIC DNA]</scope>
    <source>
        <strain evidence="12 13">DSM 43023</strain>
    </source>
</reference>
<dbReference type="InterPro" id="IPR001254">
    <property type="entry name" value="Trypsin_dom"/>
</dbReference>
<dbReference type="RefSeq" id="WP_184754946.1">
    <property type="nucleotide sequence ID" value="NZ_BAABEK010000010.1"/>
</dbReference>
<dbReference type="InterPro" id="IPR004236">
    <property type="entry name" value="Pept_S1_alpha_lytic"/>
</dbReference>
<gene>
    <name evidence="12" type="ORF">FHR32_003133</name>
</gene>
<keyword evidence="6" id="KW-0865">Zymogen</keyword>
<organism evidence="12 13">
    <name type="scientific">Streptosporangium album</name>
    <dbReference type="NCBI Taxonomy" id="47479"/>
    <lineage>
        <taxon>Bacteria</taxon>
        <taxon>Bacillati</taxon>
        <taxon>Actinomycetota</taxon>
        <taxon>Actinomycetes</taxon>
        <taxon>Streptosporangiales</taxon>
        <taxon>Streptosporangiaceae</taxon>
        <taxon>Streptosporangium</taxon>
    </lineage>
</organism>
<dbReference type="InterPro" id="IPR043504">
    <property type="entry name" value="Peptidase_S1_PA_chymotrypsin"/>
</dbReference>
<sequence>MSRRHAATTCALAITALTLTAIPAGAERRTASTSTAVLARKPPPGMLEALQRDLGLSEAQAQARLLNETRLVPVEARLRQRLGDRFGGAWLRGTVAQTLVVATTDAADIPQIIAAGAQPEIVGRSLAQLISIKQKLDDALPVRPLVASVRYIDVKTNKVVVLAQKPDEAETVVEGTDVDKTVVVVQPSTEQPQPFDDLVGGQAYYIGLTSRCSIGFPVMHGTQSGFVSAGHCGKAGETTIGFNRTVQGVFKASTFPLGDYSWIAVNGNWTPRPSVDNGEGGTVSVAGAKTAVQGSSVCRSGSTTDWHCGLIQQRDASITYPQGNVFGLTRTNVCAEPGDSGGSFISVDQAQGIASGGSGDCSSGGTTYFQPIGPVLSAYGLTLVTTAGNPPPPATGTCTGYPRTSTGTLDSGKSAYQPGNRYYRSSVTGLHYSCLNAGEDTDFDLYLQKWSGASWQTVATSAGPTSDEKIAYSGTAGYYRYQVVASSGSGPYTLGFKAP</sequence>
<dbReference type="AlphaFoldDB" id="A0A7W7RWF7"/>
<dbReference type="InterPro" id="IPR035070">
    <property type="entry name" value="Streptogrisin_prodomain"/>
</dbReference>
<dbReference type="GO" id="GO:0004252">
    <property type="term" value="F:serine-type endopeptidase activity"/>
    <property type="evidence" value="ECO:0007669"/>
    <property type="project" value="InterPro"/>
</dbReference>
<dbReference type="InterPro" id="IPR009003">
    <property type="entry name" value="Peptidase_S1_PA"/>
</dbReference>
<proteinExistence type="inferred from homology"/>
<keyword evidence="7" id="KW-1015">Disulfide bond</keyword>
<dbReference type="CDD" id="cd21112">
    <property type="entry name" value="alphaLP-like"/>
    <property type="match status" value="1"/>
</dbReference>
<keyword evidence="3 9" id="KW-0732">Signal</keyword>
<evidence type="ECO:0000259" key="10">
    <source>
        <dbReference type="Pfam" id="PF00089"/>
    </source>
</evidence>
<evidence type="ECO:0000256" key="8">
    <source>
        <dbReference type="SAM" id="MobiDB-lite"/>
    </source>
</evidence>
<evidence type="ECO:0000313" key="13">
    <source>
        <dbReference type="Proteomes" id="UP000534286"/>
    </source>
</evidence>
<evidence type="ECO:0008006" key="14">
    <source>
        <dbReference type="Google" id="ProtNLM"/>
    </source>
</evidence>
<evidence type="ECO:0000256" key="2">
    <source>
        <dbReference type="ARBA" id="ARBA00022670"/>
    </source>
</evidence>
<feature type="chain" id="PRO_5030611325" description="Streptogrisin C" evidence="9">
    <location>
        <begin position="27"/>
        <end position="499"/>
    </location>
</feature>
<keyword evidence="4" id="KW-0378">Hydrolase</keyword>
<feature type="region of interest" description="Disordered" evidence="8">
    <location>
        <begin position="391"/>
        <end position="413"/>
    </location>
</feature>
<evidence type="ECO:0000313" key="12">
    <source>
        <dbReference type="EMBL" id="MBB4938828.1"/>
    </source>
</evidence>
<dbReference type="Gene3D" id="2.60.120.380">
    <property type="match status" value="1"/>
</dbReference>
<dbReference type="Gene3D" id="2.40.10.10">
    <property type="entry name" value="Trypsin-like serine proteases"/>
    <property type="match status" value="2"/>
</dbReference>
<dbReference type="GO" id="GO:0005576">
    <property type="term" value="C:extracellular region"/>
    <property type="evidence" value="ECO:0007669"/>
    <property type="project" value="InterPro"/>
</dbReference>
<dbReference type="GO" id="GO:0006508">
    <property type="term" value="P:proteolysis"/>
    <property type="evidence" value="ECO:0007669"/>
    <property type="project" value="UniProtKB-KW"/>
</dbReference>
<evidence type="ECO:0000256" key="6">
    <source>
        <dbReference type="ARBA" id="ARBA00023145"/>
    </source>
</evidence>
<evidence type="ECO:0000259" key="11">
    <source>
        <dbReference type="Pfam" id="PF02983"/>
    </source>
</evidence>
<evidence type="ECO:0000256" key="7">
    <source>
        <dbReference type="ARBA" id="ARBA00023157"/>
    </source>
</evidence>
<name>A0A7W7RWF7_9ACTN</name>
<feature type="signal peptide" evidence="9">
    <location>
        <begin position="1"/>
        <end position="26"/>
    </location>
</feature>
<comment type="similarity">
    <text evidence="1">Belongs to the peptidase S1 family.</text>
</comment>
<keyword evidence="5" id="KW-0720">Serine protease</keyword>
<accession>A0A7W7RWF7</accession>
<dbReference type="Pfam" id="PF00089">
    <property type="entry name" value="Trypsin"/>
    <property type="match status" value="1"/>
</dbReference>
<protein>
    <recommendedName>
        <fullName evidence="14">Streptogrisin C</fullName>
    </recommendedName>
</protein>
<keyword evidence="13" id="KW-1185">Reference proteome</keyword>
<dbReference type="InterPro" id="IPR001316">
    <property type="entry name" value="Pept_S1A_streptogrisin"/>
</dbReference>
<evidence type="ECO:0000256" key="9">
    <source>
        <dbReference type="SAM" id="SignalP"/>
    </source>
</evidence>
<feature type="domain" description="Peptidase S1A alpha-lytic prodomain" evidence="11">
    <location>
        <begin position="124"/>
        <end position="179"/>
    </location>
</feature>
<dbReference type="EMBL" id="JACHJU010000001">
    <property type="protein sequence ID" value="MBB4938828.1"/>
    <property type="molecule type" value="Genomic_DNA"/>
</dbReference>
<keyword evidence="2" id="KW-0645">Protease</keyword>
<dbReference type="SUPFAM" id="SSF50494">
    <property type="entry name" value="Trypsin-like serine proteases"/>
    <property type="match status" value="1"/>
</dbReference>
<dbReference type="Proteomes" id="UP000534286">
    <property type="component" value="Unassembled WGS sequence"/>
</dbReference>